<dbReference type="AlphaFoldDB" id="A0A6I8V987"/>
<comment type="similarity">
    <text evidence="2">Belongs to the akirin family.</text>
</comment>
<dbReference type="GO" id="GO:0045089">
    <property type="term" value="P:positive regulation of innate immune response"/>
    <property type="evidence" value="ECO:0007669"/>
    <property type="project" value="TreeGrafter"/>
</dbReference>
<dbReference type="GO" id="GO:0045944">
    <property type="term" value="P:positive regulation of transcription by RNA polymerase II"/>
    <property type="evidence" value="ECO:0007669"/>
    <property type="project" value="TreeGrafter"/>
</dbReference>
<sequence length="136" mass="15553">MSCLTLKRSRRLEDESPDEYTPKKAPRLKTGRGIPKRSQAMDVEAPDILPAKRQCKYGLETQAETSSPPKGDQKLFTFNQLQAMCCRMINQKDKELSEHYECQLTEQLTAQYDTFIKFTHDQMLGGGLLKNSSYLS</sequence>
<evidence type="ECO:0000313" key="5">
    <source>
        <dbReference type="Proteomes" id="UP000001819"/>
    </source>
</evidence>
<gene>
    <name evidence="6" type="primary">LOC26532348</name>
</gene>
<evidence type="ECO:0000256" key="1">
    <source>
        <dbReference type="ARBA" id="ARBA00004123"/>
    </source>
</evidence>
<keyword evidence="3" id="KW-0539">Nucleus</keyword>
<dbReference type="InParanoid" id="A0A6I8V987"/>
<proteinExistence type="inferred from homology"/>
<evidence type="ECO:0000256" key="4">
    <source>
        <dbReference type="SAM" id="MobiDB-lite"/>
    </source>
</evidence>
<dbReference type="PANTHER" id="PTHR13293">
    <property type="entry name" value="AKIRIN-RELATED"/>
    <property type="match status" value="1"/>
</dbReference>
<dbReference type="RefSeq" id="XP_015036417.2">
    <property type="nucleotide sequence ID" value="XM_015180931.2"/>
</dbReference>
<evidence type="ECO:0000313" key="6">
    <source>
        <dbReference type="RefSeq" id="XP_015036417.2"/>
    </source>
</evidence>
<feature type="region of interest" description="Disordered" evidence="4">
    <location>
        <begin position="1"/>
        <end position="42"/>
    </location>
</feature>
<reference evidence="6" key="1">
    <citation type="submission" date="2025-08" db="UniProtKB">
        <authorList>
            <consortium name="RefSeq"/>
        </authorList>
    </citation>
    <scope>IDENTIFICATION</scope>
    <source>
        <strain evidence="6">MV-25-SWS-2005</strain>
        <tissue evidence="6">Whole body</tissue>
    </source>
</reference>
<evidence type="ECO:0000256" key="3">
    <source>
        <dbReference type="ARBA" id="ARBA00023242"/>
    </source>
</evidence>
<organism evidence="5 6">
    <name type="scientific">Drosophila pseudoobscura pseudoobscura</name>
    <name type="common">Fruit fly</name>
    <dbReference type="NCBI Taxonomy" id="46245"/>
    <lineage>
        <taxon>Eukaryota</taxon>
        <taxon>Metazoa</taxon>
        <taxon>Ecdysozoa</taxon>
        <taxon>Arthropoda</taxon>
        <taxon>Hexapoda</taxon>
        <taxon>Insecta</taxon>
        <taxon>Pterygota</taxon>
        <taxon>Neoptera</taxon>
        <taxon>Endopterygota</taxon>
        <taxon>Diptera</taxon>
        <taxon>Brachycera</taxon>
        <taxon>Muscomorpha</taxon>
        <taxon>Ephydroidea</taxon>
        <taxon>Drosophilidae</taxon>
        <taxon>Drosophila</taxon>
        <taxon>Sophophora</taxon>
    </lineage>
</organism>
<evidence type="ECO:0000256" key="2">
    <source>
        <dbReference type="ARBA" id="ARBA00005625"/>
    </source>
</evidence>
<dbReference type="GO" id="GO:0005634">
    <property type="term" value="C:nucleus"/>
    <property type="evidence" value="ECO:0007669"/>
    <property type="project" value="UniProtKB-SubCell"/>
</dbReference>
<dbReference type="KEGG" id="dpo:26532348"/>
<dbReference type="GO" id="GO:0000785">
    <property type="term" value="C:chromatin"/>
    <property type="evidence" value="ECO:0007669"/>
    <property type="project" value="TreeGrafter"/>
</dbReference>
<dbReference type="Proteomes" id="UP000001819">
    <property type="component" value="Chromosome 4"/>
</dbReference>
<comment type="subcellular location">
    <subcellularLocation>
        <location evidence="1">Nucleus</location>
    </subcellularLocation>
</comment>
<dbReference type="FunCoup" id="A0A6I8V987">
    <property type="interactions" value="2"/>
</dbReference>
<protein>
    <submittedName>
        <fullName evidence="6">Akirin-2</fullName>
    </submittedName>
</protein>
<dbReference type="PANTHER" id="PTHR13293:SF6">
    <property type="entry name" value="AKIRIN-RELATED"/>
    <property type="match status" value="1"/>
</dbReference>
<dbReference type="GO" id="GO:0003712">
    <property type="term" value="F:transcription coregulator activity"/>
    <property type="evidence" value="ECO:0007669"/>
    <property type="project" value="TreeGrafter"/>
</dbReference>
<keyword evidence="5" id="KW-1185">Reference proteome</keyword>
<accession>A0A6I8V987</accession>
<dbReference type="InterPro" id="IPR024132">
    <property type="entry name" value="Akirin"/>
</dbReference>
<name>A0A6I8V987_DROPS</name>